<accession>A0A484LCS9</accession>
<dbReference type="Proteomes" id="UP000595140">
    <property type="component" value="Unassembled WGS sequence"/>
</dbReference>
<dbReference type="EMBL" id="OOIL02001327">
    <property type="protein sequence ID" value="VFQ74252.1"/>
    <property type="molecule type" value="Genomic_DNA"/>
</dbReference>
<evidence type="ECO:0000313" key="2">
    <source>
        <dbReference type="Proteomes" id="UP000595140"/>
    </source>
</evidence>
<organism evidence="1 2">
    <name type="scientific">Cuscuta campestris</name>
    <dbReference type="NCBI Taxonomy" id="132261"/>
    <lineage>
        <taxon>Eukaryota</taxon>
        <taxon>Viridiplantae</taxon>
        <taxon>Streptophyta</taxon>
        <taxon>Embryophyta</taxon>
        <taxon>Tracheophyta</taxon>
        <taxon>Spermatophyta</taxon>
        <taxon>Magnoliopsida</taxon>
        <taxon>eudicotyledons</taxon>
        <taxon>Gunneridae</taxon>
        <taxon>Pentapetalae</taxon>
        <taxon>asterids</taxon>
        <taxon>lamiids</taxon>
        <taxon>Solanales</taxon>
        <taxon>Convolvulaceae</taxon>
        <taxon>Cuscuteae</taxon>
        <taxon>Cuscuta</taxon>
        <taxon>Cuscuta subgen. Grammica</taxon>
        <taxon>Cuscuta sect. Cleistogrammica</taxon>
    </lineage>
</organism>
<protein>
    <submittedName>
        <fullName evidence="1">Uncharacterized protein</fullName>
    </submittedName>
</protein>
<dbReference type="AlphaFoldDB" id="A0A484LCS9"/>
<reference evidence="1 2" key="1">
    <citation type="submission" date="2018-04" db="EMBL/GenBank/DDBJ databases">
        <authorList>
            <person name="Vogel A."/>
        </authorList>
    </citation>
    <scope>NUCLEOTIDE SEQUENCE [LARGE SCALE GENOMIC DNA]</scope>
</reference>
<proteinExistence type="predicted"/>
<keyword evidence="2" id="KW-1185">Reference proteome</keyword>
<sequence>MGEPASWLRIFSRPPICKPQELMKTFCGHRQALAAVAHAYSSGNLEELFDGVRKRPHGVIIFKNIYIEEANNSVLFILKRILRSVMHRMRVKMQLISPNLSISCFCTDSHHFALTFEVACTFLNPIPSRHIWEQCQVPPHVDV</sequence>
<evidence type="ECO:0000313" key="1">
    <source>
        <dbReference type="EMBL" id="VFQ74252.1"/>
    </source>
</evidence>
<name>A0A484LCS9_9ASTE</name>
<gene>
    <name evidence="1" type="ORF">CCAM_LOCUS16028</name>
</gene>